<keyword evidence="3 7" id="KW-0813">Transport</keyword>
<feature type="transmembrane region" description="Helical" evidence="9">
    <location>
        <begin position="388"/>
        <end position="409"/>
    </location>
</feature>
<dbReference type="NCBIfam" id="TIGR00879">
    <property type="entry name" value="SP"/>
    <property type="match status" value="1"/>
</dbReference>
<protein>
    <recommendedName>
        <fullName evidence="10">Major facilitator superfamily (MFS) profile domain-containing protein</fullName>
    </recommendedName>
</protein>
<evidence type="ECO:0000256" key="1">
    <source>
        <dbReference type="ARBA" id="ARBA00004141"/>
    </source>
</evidence>
<comment type="subcellular location">
    <subcellularLocation>
        <location evidence="1">Membrane</location>
        <topology evidence="1">Multi-pass membrane protein</topology>
    </subcellularLocation>
</comment>
<name>A0A0D2EE79_9EURO</name>
<keyword evidence="5 9" id="KW-1133">Transmembrane helix</keyword>
<dbReference type="Gene3D" id="1.20.1250.20">
    <property type="entry name" value="MFS general substrate transporter like domains"/>
    <property type="match status" value="1"/>
</dbReference>
<evidence type="ECO:0000256" key="8">
    <source>
        <dbReference type="SAM" id="MobiDB-lite"/>
    </source>
</evidence>
<dbReference type="InterPro" id="IPR020846">
    <property type="entry name" value="MFS_dom"/>
</dbReference>
<dbReference type="CDD" id="cd17356">
    <property type="entry name" value="MFS_HXT"/>
    <property type="match status" value="1"/>
</dbReference>
<keyword evidence="4 9" id="KW-0812">Transmembrane</keyword>
<dbReference type="PANTHER" id="PTHR48022:SF17">
    <property type="entry name" value="HEXOSE TRANSPORTER"/>
    <property type="match status" value="1"/>
</dbReference>
<dbReference type="Pfam" id="PF00083">
    <property type="entry name" value="Sugar_tr"/>
    <property type="match status" value="1"/>
</dbReference>
<dbReference type="FunFam" id="1.20.1250.20:FF:000078">
    <property type="entry name" value="MFS maltose transporter, putative"/>
    <property type="match status" value="1"/>
</dbReference>
<dbReference type="EMBL" id="KN847321">
    <property type="protein sequence ID" value="KIW53713.1"/>
    <property type="molecule type" value="Genomic_DNA"/>
</dbReference>
<feature type="transmembrane region" description="Helical" evidence="9">
    <location>
        <begin position="415"/>
        <end position="443"/>
    </location>
</feature>
<dbReference type="HOGENOM" id="CLU_001265_30_1_1"/>
<dbReference type="InterPro" id="IPR005828">
    <property type="entry name" value="MFS_sugar_transport-like"/>
</dbReference>
<organism evidence="11 12">
    <name type="scientific">Exophiala xenobiotica</name>
    <dbReference type="NCBI Taxonomy" id="348802"/>
    <lineage>
        <taxon>Eukaryota</taxon>
        <taxon>Fungi</taxon>
        <taxon>Dikarya</taxon>
        <taxon>Ascomycota</taxon>
        <taxon>Pezizomycotina</taxon>
        <taxon>Eurotiomycetes</taxon>
        <taxon>Chaetothyriomycetidae</taxon>
        <taxon>Chaetothyriales</taxon>
        <taxon>Herpotrichiellaceae</taxon>
        <taxon>Exophiala</taxon>
    </lineage>
</organism>
<feature type="region of interest" description="Disordered" evidence="8">
    <location>
        <begin position="552"/>
        <end position="571"/>
    </location>
</feature>
<dbReference type="SUPFAM" id="SSF103473">
    <property type="entry name" value="MFS general substrate transporter"/>
    <property type="match status" value="1"/>
</dbReference>
<evidence type="ECO:0000256" key="5">
    <source>
        <dbReference type="ARBA" id="ARBA00022989"/>
    </source>
</evidence>
<keyword evidence="6 9" id="KW-0472">Membrane</keyword>
<evidence type="ECO:0000256" key="4">
    <source>
        <dbReference type="ARBA" id="ARBA00022692"/>
    </source>
</evidence>
<feature type="transmembrane region" description="Helical" evidence="9">
    <location>
        <begin position="360"/>
        <end position="381"/>
    </location>
</feature>
<evidence type="ECO:0000313" key="11">
    <source>
        <dbReference type="EMBL" id="KIW53713.1"/>
    </source>
</evidence>
<comment type="similarity">
    <text evidence="2 7">Belongs to the major facilitator superfamily. Sugar transporter (TC 2.A.1.1) family.</text>
</comment>
<dbReference type="InterPro" id="IPR036259">
    <property type="entry name" value="MFS_trans_sf"/>
</dbReference>
<feature type="transmembrane region" description="Helical" evidence="9">
    <location>
        <begin position="205"/>
        <end position="224"/>
    </location>
</feature>
<feature type="domain" description="Major facilitator superfamily (MFS) profile" evidence="10">
    <location>
        <begin position="70"/>
        <end position="514"/>
    </location>
</feature>
<dbReference type="PROSITE" id="PS00217">
    <property type="entry name" value="SUGAR_TRANSPORT_2"/>
    <property type="match status" value="1"/>
</dbReference>
<dbReference type="AlphaFoldDB" id="A0A0D2EE79"/>
<feature type="transmembrane region" description="Helical" evidence="9">
    <location>
        <begin position="147"/>
        <end position="166"/>
    </location>
</feature>
<sequence>MVDLIHTWLWGGAPQQLSVAYLKASSPEILLKAPGTISHHSSVQSKGIMDFLRRKDAPKLPGSKRPAILVGAFAAIGGILFGYDTASISGVVAMDAWIKTMATHTDANGDPVVTTGEISLVVSILSAGTFLGALLSGPLGDRLGRRWGLIVSCFVFCVGAALQTAASGLPLFIAGRVVAGLGVGLVSALVPLYQSESAPKQIRGTIVGCYQLCINIGLILAAVANNSTAYREDKSAYRIPVGIQIIFGVALALGMVFLPETPRYLIKIGKTDDALASLGFLHGLPIDHAIINQEYREILANLELERAKGGASYLTCWRPPFLKRQITGCVLQALQQLSGINFIIYYGTRFFLTSGIKDPFLITMITNIVAFVSTIPGLYLVETMGRRNLLLAGAVGMTVCQVIVGAVGVSTDSQVSNIVLIVFVCFYLFFFEFSWGPCAWIVTGEIFPLHIRAKALSMTTSSNWLFNFILAFVTPYMVDSGPGNAGLGVKVFFVWTAFCLIAVVFVWALIYETKGLSLEQVDELYNLVDKAWKSPAYKRRGSLAVGSEATWQGETKEHGDGYHQEIEEPKH</sequence>
<dbReference type="InterPro" id="IPR050360">
    <property type="entry name" value="MFS_Sugar_Transporters"/>
</dbReference>
<feature type="transmembrane region" description="Helical" evidence="9">
    <location>
        <begin position="172"/>
        <end position="193"/>
    </location>
</feature>
<gene>
    <name evidence="11" type="ORF">PV05_09259</name>
</gene>
<dbReference type="RefSeq" id="XP_013314297.1">
    <property type="nucleotide sequence ID" value="XM_013458843.1"/>
</dbReference>
<dbReference type="GO" id="GO:0016020">
    <property type="term" value="C:membrane"/>
    <property type="evidence" value="ECO:0007669"/>
    <property type="project" value="UniProtKB-SubCell"/>
</dbReference>
<feature type="transmembrane region" description="Helical" evidence="9">
    <location>
        <begin position="328"/>
        <end position="348"/>
    </location>
</feature>
<evidence type="ECO:0000256" key="3">
    <source>
        <dbReference type="ARBA" id="ARBA00022448"/>
    </source>
</evidence>
<dbReference type="GeneID" id="25331167"/>
<evidence type="ECO:0000256" key="2">
    <source>
        <dbReference type="ARBA" id="ARBA00010992"/>
    </source>
</evidence>
<evidence type="ECO:0000256" key="7">
    <source>
        <dbReference type="RuleBase" id="RU003346"/>
    </source>
</evidence>
<feature type="transmembrane region" description="Helical" evidence="9">
    <location>
        <begin position="236"/>
        <end position="258"/>
    </location>
</feature>
<accession>A0A0D2EE79</accession>
<dbReference type="InterPro" id="IPR003663">
    <property type="entry name" value="Sugar/inositol_transpt"/>
</dbReference>
<dbReference type="PRINTS" id="PR00171">
    <property type="entry name" value="SUGRTRNSPORT"/>
</dbReference>
<keyword evidence="12" id="KW-1185">Reference proteome</keyword>
<dbReference type="OrthoDB" id="6612291at2759"/>
<dbReference type="PROSITE" id="PS50850">
    <property type="entry name" value="MFS"/>
    <property type="match status" value="1"/>
</dbReference>
<dbReference type="Proteomes" id="UP000054342">
    <property type="component" value="Unassembled WGS sequence"/>
</dbReference>
<feature type="transmembrane region" description="Helical" evidence="9">
    <location>
        <begin position="490"/>
        <end position="510"/>
    </location>
</feature>
<feature type="compositionally biased region" description="Basic and acidic residues" evidence="8">
    <location>
        <begin position="554"/>
        <end position="571"/>
    </location>
</feature>
<evidence type="ECO:0000256" key="6">
    <source>
        <dbReference type="ARBA" id="ARBA00023136"/>
    </source>
</evidence>
<feature type="transmembrane region" description="Helical" evidence="9">
    <location>
        <begin position="118"/>
        <end position="135"/>
    </location>
</feature>
<evidence type="ECO:0000259" key="10">
    <source>
        <dbReference type="PROSITE" id="PS50850"/>
    </source>
</evidence>
<evidence type="ECO:0000256" key="9">
    <source>
        <dbReference type="SAM" id="Phobius"/>
    </source>
</evidence>
<feature type="transmembrane region" description="Helical" evidence="9">
    <location>
        <begin position="455"/>
        <end position="478"/>
    </location>
</feature>
<dbReference type="PANTHER" id="PTHR48022">
    <property type="entry name" value="PLASTIDIC GLUCOSE TRANSPORTER 4"/>
    <property type="match status" value="1"/>
</dbReference>
<proteinExistence type="inferred from homology"/>
<dbReference type="GO" id="GO:0005351">
    <property type="term" value="F:carbohydrate:proton symporter activity"/>
    <property type="evidence" value="ECO:0007669"/>
    <property type="project" value="TreeGrafter"/>
</dbReference>
<dbReference type="InterPro" id="IPR005829">
    <property type="entry name" value="Sugar_transporter_CS"/>
</dbReference>
<feature type="transmembrane region" description="Helical" evidence="9">
    <location>
        <begin position="68"/>
        <end position="98"/>
    </location>
</feature>
<evidence type="ECO:0000313" key="12">
    <source>
        <dbReference type="Proteomes" id="UP000054342"/>
    </source>
</evidence>
<reference evidence="11 12" key="1">
    <citation type="submission" date="2015-01" db="EMBL/GenBank/DDBJ databases">
        <title>The Genome Sequence of Exophiala xenobiotica CBS118157.</title>
        <authorList>
            <consortium name="The Broad Institute Genomics Platform"/>
            <person name="Cuomo C."/>
            <person name="de Hoog S."/>
            <person name="Gorbushina A."/>
            <person name="Stielow B."/>
            <person name="Teixiera M."/>
            <person name="Abouelleil A."/>
            <person name="Chapman S.B."/>
            <person name="Priest M."/>
            <person name="Young S.K."/>
            <person name="Wortman J."/>
            <person name="Nusbaum C."/>
            <person name="Birren B."/>
        </authorList>
    </citation>
    <scope>NUCLEOTIDE SEQUENCE [LARGE SCALE GENOMIC DNA]</scope>
    <source>
        <strain evidence="11 12">CBS 118157</strain>
    </source>
</reference>